<dbReference type="EMBL" id="AGBW02013442">
    <property type="protein sequence ID" value="OWR43435.1"/>
    <property type="molecule type" value="Genomic_DNA"/>
</dbReference>
<gene>
    <name evidence="2" type="ORF">KGM_201982</name>
</gene>
<keyword evidence="1" id="KW-1133">Transmembrane helix</keyword>
<dbReference type="KEGG" id="dpl:KGM_201982"/>
<dbReference type="InParanoid" id="A0A212EPK3"/>
<keyword evidence="1" id="KW-0812">Transmembrane</keyword>
<protein>
    <submittedName>
        <fullName evidence="2">Uncharacterized protein</fullName>
    </submittedName>
</protein>
<evidence type="ECO:0000313" key="3">
    <source>
        <dbReference type="Proteomes" id="UP000007151"/>
    </source>
</evidence>
<organism evidence="2 3">
    <name type="scientific">Danaus plexippus plexippus</name>
    <dbReference type="NCBI Taxonomy" id="278856"/>
    <lineage>
        <taxon>Eukaryota</taxon>
        <taxon>Metazoa</taxon>
        <taxon>Ecdysozoa</taxon>
        <taxon>Arthropoda</taxon>
        <taxon>Hexapoda</taxon>
        <taxon>Insecta</taxon>
        <taxon>Pterygota</taxon>
        <taxon>Neoptera</taxon>
        <taxon>Endopterygota</taxon>
        <taxon>Lepidoptera</taxon>
        <taxon>Glossata</taxon>
        <taxon>Ditrysia</taxon>
        <taxon>Papilionoidea</taxon>
        <taxon>Nymphalidae</taxon>
        <taxon>Danainae</taxon>
        <taxon>Danaini</taxon>
        <taxon>Danaina</taxon>
        <taxon>Danaus</taxon>
        <taxon>Danaus</taxon>
    </lineage>
</organism>
<name>A0A212EPK3_DANPL</name>
<feature type="transmembrane region" description="Helical" evidence="1">
    <location>
        <begin position="51"/>
        <end position="74"/>
    </location>
</feature>
<evidence type="ECO:0000256" key="1">
    <source>
        <dbReference type="SAM" id="Phobius"/>
    </source>
</evidence>
<evidence type="ECO:0000313" key="2">
    <source>
        <dbReference type="EMBL" id="OWR43435.1"/>
    </source>
</evidence>
<dbReference type="Proteomes" id="UP000007151">
    <property type="component" value="Unassembled WGS sequence"/>
</dbReference>
<reference evidence="2 3" key="1">
    <citation type="journal article" date="2011" name="Cell">
        <title>The monarch butterfly genome yields insights into long-distance migration.</title>
        <authorList>
            <person name="Zhan S."/>
            <person name="Merlin C."/>
            <person name="Boore J.L."/>
            <person name="Reppert S.M."/>
        </authorList>
    </citation>
    <scope>NUCLEOTIDE SEQUENCE [LARGE SCALE GENOMIC DNA]</scope>
    <source>
        <strain evidence="2">F-2</strain>
    </source>
</reference>
<accession>A0A212EPK3</accession>
<feature type="transmembrane region" description="Helical" evidence="1">
    <location>
        <begin position="102"/>
        <end position="125"/>
    </location>
</feature>
<keyword evidence="3" id="KW-1185">Reference proteome</keyword>
<proteinExistence type="predicted"/>
<comment type="caution">
    <text evidence="2">The sequence shown here is derived from an EMBL/GenBank/DDBJ whole genome shotgun (WGS) entry which is preliminary data.</text>
</comment>
<sequence length="126" mass="13992">MTAGGLWAGSEIDSRPKYRDEQTLVGGTVWSQVVIPIGLIISSTVDEELYIFVHAYFLFTGFMLLGFTGVVLVYEESKKINKREQSSISNIQHLSSDSFDKIYFAIGVLSSVAALITLSDFIYILI</sequence>
<feature type="transmembrane region" description="Helical" evidence="1">
    <location>
        <begin position="24"/>
        <end position="45"/>
    </location>
</feature>
<dbReference type="AlphaFoldDB" id="A0A212EPK3"/>
<keyword evidence="1" id="KW-0472">Membrane</keyword>